<accession>A0AC35GGA3</accession>
<protein>
    <submittedName>
        <fullName evidence="2">Micrococcal nuclease</fullName>
    </submittedName>
</protein>
<dbReference type="Proteomes" id="UP000887580">
    <property type="component" value="Unplaced"/>
</dbReference>
<evidence type="ECO:0000313" key="2">
    <source>
        <dbReference type="WBParaSite" id="PS1159_v2.g5024.t1"/>
    </source>
</evidence>
<proteinExistence type="predicted"/>
<name>A0AC35GGA3_9BILA</name>
<sequence>MATNNQLSFLNGKQQSFVKDNFDSIDNGSQYTNLNLNQNFKCSNVSSVQPCSKPTENKNFDSTVSDNCDGKEKSQSWNQLSKIPNSLIISNKCEEDAKKHWQAEKSGTKNSTLSLHIAAYENSTETAATDPFDNNESKKEGLIGKQNLTSSTFVAQYPFEFQRQQSNEASEPEVSQFRASQRLINSNESGNNSRQGPSNLSKMTENGQLPPQQSAMKRGVVKQVLSGDAVVLLGPTGSNGLPQEITVYLANISAPRLAKRPTDNSPGQPDEPFAWEAREFLRKKVVGQQVNFVRDFIATSGREHGRIYIGGTSMETAENVAEMGVAEGWLEVRPGKQVDEQTQKLLDVQEKAKSQKKGKWGVDEADYHKHVRDIKWNVEDPRALVDKYSQKPVKAIVEQIRDGSTVRAFLLPDFEYVTIMLSGIKAPSAQSVGETSAQPFGEEAKFFVETRILHRDVEVILEGISNQNFMGSVLHPRGNIAEFLLKEGYAKCVDWSIGIASAGAAALREAEKTAKDKKLRLWKNYSGSANGVNKKTFQATVTEVGLGDSLTVEKDDGEEVKIHLSSIRPPRREAAGEGAPAASASGRKFLPLYDIPYMFEAREFLRKKLVGKRAQISIDYVQPRSEQFPEKTCATVIINGQNIAQQLVERGLAKVLRHKQDDDNRSSAYDSLMVAEANAEKEKKGLFSEKKEGSTVRVQELQGDAARSKQFLSYFLKAKRIDGVVEFVASGSRLRVYIPKESVIITCLLGGITAPRGARMGPGGKLVGENEPFAEEALKFTKKYTLQREVKIEVESTDKAGGFIGYLFVTKEAGGLVNLSELLVENGFASVHFSAERGPYYNQLSSAERFAKNAKRGIWQNYVEEEQVKPSETEQANDNTERKVNYRKVAISEVSSDSFRFAAQNFDDAGTIEKLMKELKEVDSSSQGTTRPKKNEMVAVQFSGQWHRARVEAIKGDTAEIYYIDYGNRESVSVSKIAPLPARFQSTGPLAREYVLALVTVPNDDYYSKEAASAFSELAFTYPSFLLNSEYKNGNLEAVTLVTDDEKKRDIGKQLLSDGFALVEPRREGRLKSLVDQYTAAEQEARKGRKNIWQYGDFTGSEL</sequence>
<reference evidence="2" key="1">
    <citation type="submission" date="2022-11" db="UniProtKB">
        <authorList>
            <consortium name="WormBaseParasite"/>
        </authorList>
    </citation>
    <scope>IDENTIFICATION</scope>
</reference>
<evidence type="ECO:0000313" key="1">
    <source>
        <dbReference type="Proteomes" id="UP000887580"/>
    </source>
</evidence>
<organism evidence="1 2">
    <name type="scientific">Panagrolaimus sp. PS1159</name>
    <dbReference type="NCBI Taxonomy" id="55785"/>
    <lineage>
        <taxon>Eukaryota</taxon>
        <taxon>Metazoa</taxon>
        <taxon>Ecdysozoa</taxon>
        <taxon>Nematoda</taxon>
        <taxon>Chromadorea</taxon>
        <taxon>Rhabditida</taxon>
        <taxon>Tylenchina</taxon>
        <taxon>Panagrolaimomorpha</taxon>
        <taxon>Panagrolaimoidea</taxon>
        <taxon>Panagrolaimidae</taxon>
        <taxon>Panagrolaimus</taxon>
    </lineage>
</organism>
<dbReference type="WBParaSite" id="PS1159_v2.g5024.t1">
    <property type="protein sequence ID" value="PS1159_v2.g5024.t1"/>
    <property type="gene ID" value="PS1159_v2.g5024"/>
</dbReference>